<evidence type="ECO:0000256" key="3">
    <source>
        <dbReference type="ARBA" id="ARBA00023237"/>
    </source>
</evidence>
<keyword evidence="2" id="KW-0472">Membrane</keyword>
<feature type="signal peptide" evidence="4">
    <location>
        <begin position="1"/>
        <end position="21"/>
    </location>
</feature>
<dbReference type="GO" id="GO:0019867">
    <property type="term" value="C:outer membrane"/>
    <property type="evidence" value="ECO:0007669"/>
    <property type="project" value="InterPro"/>
</dbReference>
<evidence type="ECO:0000259" key="5">
    <source>
        <dbReference type="SMART" id="SM00965"/>
    </source>
</evidence>
<keyword evidence="4" id="KW-0732">Signal</keyword>
<dbReference type="EMBL" id="BMXG01000012">
    <property type="protein sequence ID" value="GHC03932.1"/>
    <property type="molecule type" value="Genomic_DNA"/>
</dbReference>
<evidence type="ECO:0000313" key="6">
    <source>
        <dbReference type="EMBL" id="GHC03932.1"/>
    </source>
</evidence>
<comment type="caution">
    <text evidence="6">The sequence shown here is derived from an EMBL/GenBank/DDBJ whole genome shotgun (WGS) entry which is preliminary data.</text>
</comment>
<accession>A0A8J3GEI4</accession>
<feature type="chain" id="PRO_5035174007" description="Secretin/TonB short N-terminal domain-containing protein" evidence="4">
    <location>
        <begin position="22"/>
        <end position="280"/>
    </location>
</feature>
<organism evidence="6 7">
    <name type="scientific">Cerasicoccus arenae</name>
    <dbReference type="NCBI Taxonomy" id="424488"/>
    <lineage>
        <taxon>Bacteria</taxon>
        <taxon>Pseudomonadati</taxon>
        <taxon>Verrucomicrobiota</taxon>
        <taxon>Opitutia</taxon>
        <taxon>Puniceicoccales</taxon>
        <taxon>Cerasicoccaceae</taxon>
        <taxon>Cerasicoccus</taxon>
    </lineage>
</organism>
<protein>
    <recommendedName>
        <fullName evidence="5">Secretin/TonB short N-terminal domain-containing protein</fullName>
    </recommendedName>
</protein>
<keyword evidence="1" id="KW-0813">Transport</keyword>
<sequence length="280" mass="32435">MRWLWLQVGLFCSFSLLTLRAQDKTDDLDLVPLIGFSNTDEAFDGFIVFGRPTDDDEETQPQNVDFHDEEIRKILRETSNNYDLNLFIHPLLEGRTSFQLYHPTWEEIFETALAGTRFTYRKDENLIFIEAGFDDGSNRWFRPNSVQMINEGLALVVDSFGVPKSNIFDLEIPLVLALHYMPSYDTISVDFPNEAVGSVLRNCADLYALEVQIPPALSKIRTSIKLRNVCWQEVFRIALEPKGYTFWFDDHQVYVIHNLSSNHRPSFGKLEDYSISIDNF</sequence>
<feature type="domain" description="Secretin/TonB short N-terminal" evidence="5">
    <location>
        <begin position="84"/>
        <end position="132"/>
    </location>
</feature>
<gene>
    <name evidence="6" type="ORF">GCM10007047_20680</name>
</gene>
<dbReference type="RefSeq" id="WP_189514801.1">
    <property type="nucleotide sequence ID" value="NZ_BMXG01000012.1"/>
</dbReference>
<dbReference type="SMART" id="SM00965">
    <property type="entry name" value="STN"/>
    <property type="match status" value="2"/>
</dbReference>
<evidence type="ECO:0000256" key="1">
    <source>
        <dbReference type="ARBA" id="ARBA00022448"/>
    </source>
</evidence>
<dbReference type="AlphaFoldDB" id="A0A8J3GEI4"/>
<keyword evidence="7" id="KW-1185">Reference proteome</keyword>
<reference evidence="6" key="2">
    <citation type="submission" date="2020-09" db="EMBL/GenBank/DDBJ databases">
        <authorList>
            <person name="Sun Q."/>
            <person name="Kim S."/>
        </authorList>
    </citation>
    <scope>NUCLEOTIDE SEQUENCE</scope>
    <source>
        <strain evidence="6">KCTC 12870</strain>
    </source>
</reference>
<evidence type="ECO:0000256" key="2">
    <source>
        <dbReference type="ARBA" id="ARBA00023136"/>
    </source>
</evidence>
<dbReference type="InterPro" id="IPR011662">
    <property type="entry name" value="Secretin/TonB_short_N"/>
</dbReference>
<proteinExistence type="predicted"/>
<reference evidence="6" key="1">
    <citation type="journal article" date="2014" name="Int. J. Syst. Evol. Microbiol.">
        <title>Complete genome sequence of Corynebacterium casei LMG S-19264T (=DSM 44701T), isolated from a smear-ripened cheese.</title>
        <authorList>
            <consortium name="US DOE Joint Genome Institute (JGI-PGF)"/>
            <person name="Walter F."/>
            <person name="Albersmeier A."/>
            <person name="Kalinowski J."/>
            <person name="Ruckert C."/>
        </authorList>
    </citation>
    <scope>NUCLEOTIDE SEQUENCE</scope>
    <source>
        <strain evidence="6">KCTC 12870</strain>
    </source>
</reference>
<dbReference type="Proteomes" id="UP000642829">
    <property type="component" value="Unassembled WGS sequence"/>
</dbReference>
<feature type="domain" description="Secretin/TonB short N-terminal" evidence="5">
    <location>
        <begin position="209"/>
        <end position="259"/>
    </location>
</feature>
<keyword evidence="3" id="KW-0998">Cell outer membrane</keyword>
<name>A0A8J3GEI4_9BACT</name>
<evidence type="ECO:0000313" key="7">
    <source>
        <dbReference type="Proteomes" id="UP000642829"/>
    </source>
</evidence>
<evidence type="ECO:0000256" key="4">
    <source>
        <dbReference type="SAM" id="SignalP"/>
    </source>
</evidence>